<evidence type="ECO:0000313" key="9">
    <source>
        <dbReference type="EMBL" id="PWE01336.1"/>
    </source>
</evidence>
<dbReference type="SMART" id="SM00387">
    <property type="entry name" value="HATPase_c"/>
    <property type="match status" value="1"/>
</dbReference>
<dbReference type="PANTHER" id="PTHR43304:SF1">
    <property type="entry name" value="PAC DOMAIN-CONTAINING PROTEIN"/>
    <property type="match status" value="1"/>
</dbReference>
<dbReference type="Proteomes" id="UP000244956">
    <property type="component" value="Unassembled WGS sequence"/>
</dbReference>
<dbReference type="InterPro" id="IPR013767">
    <property type="entry name" value="PAS_fold"/>
</dbReference>
<evidence type="ECO:0000259" key="7">
    <source>
        <dbReference type="PROSITE" id="PS50112"/>
    </source>
</evidence>
<dbReference type="InterPro" id="IPR003661">
    <property type="entry name" value="HisK_dim/P_dom"/>
</dbReference>
<dbReference type="EMBL" id="QEWP01000001">
    <property type="protein sequence ID" value="PWE01336.1"/>
    <property type="molecule type" value="Genomic_DNA"/>
</dbReference>
<dbReference type="InterPro" id="IPR003018">
    <property type="entry name" value="GAF"/>
</dbReference>
<dbReference type="OrthoDB" id="1112780at2"/>
<dbReference type="InterPro" id="IPR000014">
    <property type="entry name" value="PAS"/>
</dbReference>
<dbReference type="PROSITE" id="PS50112">
    <property type="entry name" value="PAS"/>
    <property type="match status" value="2"/>
</dbReference>
<dbReference type="GO" id="GO:0006355">
    <property type="term" value="P:regulation of DNA-templated transcription"/>
    <property type="evidence" value="ECO:0007669"/>
    <property type="project" value="InterPro"/>
</dbReference>
<dbReference type="SUPFAM" id="SSF55781">
    <property type="entry name" value="GAF domain-like"/>
    <property type="match status" value="1"/>
</dbReference>
<dbReference type="Gene3D" id="3.30.450.20">
    <property type="entry name" value="PAS domain"/>
    <property type="match status" value="3"/>
</dbReference>
<dbReference type="SUPFAM" id="SSF47384">
    <property type="entry name" value="Homodimeric domain of signal transducing histidine kinase"/>
    <property type="match status" value="1"/>
</dbReference>
<organism evidence="9 10">
    <name type="scientific">Marinilabilia rubra</name>
    <dbReference type="NCBI Taxonomy" id="2162893"/>
    <lineage>
        <taxon>Bacteria</taxon>
        <taxon>Pseudomonadati</taxon>
        <taxon>Bacteroidota</taxon>
        <taxon>Bacteroidia</taxon>
        <taxon>Marinilabiliales</taxon>
        <taxon>Marinilabiliaceae</taxon>
        <taxon>Marinilabilia</taxon>
    </lineage>
</organism>
<dbReference type="CDD" id="cd00130">
    <property type="entry name" value="PAS"/>
    <property type="match status" value="3"/>
</dbReference>
<dbReference type="InterPro" id="IPR004358">
    <property type="entry name" value="Sig_transdc_His_kin-like_C"/>
</dbReference>
<evidence type="ECO:0000256" key="4">
    <source>
        <dbReference type="ARBA" id="ARBA00022679"/>
    </source>
</evidence>
<dbReference type="EC" id="2.7.13.3" evidence="2"/>
<dbReference type="PROSITE" id="PS50109">
    <property type="entry name" value="HIS_KIN"/>
    <property type="match status" value="1"/>
</dbReference>
<dbReference type="InterPro" id="IPR013655">
    <property type="entry name" value="PAS_fold_3"/>
</dbReference>
<evidence type="ECO:0000256" key="1">
    <source>
        <dbReference type="ARBA" id="ARBA00000085"/>
    </source>
</evidence>
<dbReference type="InterPro" id="IPR036097">
    <property type="entry name" value="HisK_dim/P_sf"/>
</dbReference>
<dbReference type="CDD" id="cd00082">
    <property type="entry name" value="HisKA"/>
    <property type="match status" value="1"/>
</dbReference>
<dbReference type="SMART" id="SM00065">
    <property type="entry name" value="GAF"/>
    <property type="match status" value="1"/>
</dbReference>
<dbReference type="Gene3D" id="3.30.450.40">
    <property type="match status" value="1"/>
</dbReference>
<dbReference type="SUPFAM" id="SSF55874">
    <property type="entry name" value="ATPase domain of HSP90 chaperone/DNA topoisomerase II/histidine kinase"/>
    <property type="match status" value="1"/>
</dbReference>
<dbReference type="InterPro" id="IPR005467">
    <property type="entry name" value="His_kinase_dom"/>
</dbReference>
<dbReference type="InterPro" id="IPR029016">
    <property type="entry name" value="GAF-like_dom_sf"/>
</dbReference>
<dbReference type="Pfam" id="PF01590">
    <property type="entry name" value="GAF"/>
    <property type="match status" value="1"/>
</dbReference>
<feature type="domain" description="Histidine kinase" evidence="6">
    <location>
        <begin position="558"/>
        <end position="774"/>
    </location>
</feature>
<keyword evidence="5" id="KW-0418">Kinase</keyword>
<feature type="domain" description="PAC" evidence="8">
    <location>
        <begin position="494"/>
        <end position="547"/>
    </location>
</feature>
<dbReference type="RefSeq" id="WP_109262786.1">
    <property type="nucleotide sequence ID" value="NZ_QEWP01000001.1"/>
</dbReference>
<dbReference type="Pfam" id="PF13426">
    <property type="entry name" value="PAS_9"/>
    <property type="match status" value="1"/>
</dbReference>
<dbReference type="PRINTS" id="PR00344">
    <property type="entry name" value="BCTRLSENSOR"/>
</dbReference>
<dbReference type="PANTHER" id="PTHR43304">
    <property type="entry name" value="PHYTOCHROME-LIKE PROTEIN CPH1"/>
    <property type="match status" value="1"/>
</dbReference>
<dbReference type="InterPro" id="IPR000700">
    <property type="entry name" value="PAS-assoc_C"/>
</dbReference>
<protein>
    <recommendedName>
        <fullName evidence="2">histidine kinase</fullName>
        <ecNumber evidence="2">2.7.13.3</ecNumber>
    </recommendedName>
</protein>
<evidence type="ECO:0000256" key="3">
    <source>
        <dbReference type="ARBA" id="ARBA00022553"/>
    </source>
</evidence>
<dbReference type="Gene3D" id="1.10.287.130">
    <property type="match status" value="1"/>
</dbReference>
<dbReference type="InterPro" id="IPR001610">
    <property type="entry name" value="PAC"/>
</dbReference>
<evidence type="ECO:0000256" key="5">
    <source>
        <dbReference type="ARBA" id="ARBA00022777"/>
    </source>
</evidence>
<reference evidence="9 10" key="1">
    <citation type="submission" date="2018-05" db="EMBL/GenBank/DDBJ databases">
        <title>Marinilabilia rubrum sp. nov., isolated from saltern sediment.</title>
        <authorList>
            <person name="Zhang R."/>
        </authorList>
    </citation>
    <scope>NUCLEOTIDE SEQUENCE [LARGE SCALE GENOMIC DNA]</scope>
    <source>
        <strain evidence="9 10">WTE16</strain>
    </source>
</reference>
<feature type="domain" description="PAS" evidence="7">
    <location>
        <begin position="5"/>
        <end position="56"/>
    </location>
</feature>
<dbReference type="Pfam" id="PF08447">
    <property type="entry name" value="PAS_3"/>
    <property type="match status" value="1"/>
</dbReference>
<dbReference type="InterPro" id="IPR052162">
    <property type="entry name" value="Sensor_kinase/Photoreceptor"/>
</dbReference>
<keyword evidence="10" id="KW-1185">Reference proteome</keyword>
<dbReference type="InterPro" id="IPR035965">
    <property type="entry name" value="PAS-like_dom_sf"/>
</dbReference>
<evidence type="ECO:0000259" key="8">
    <source>
        <dbReference type="PROSITE" id="PS50113"/>
    </source>
</evidence>
<dbReference type="Gene3D" id="3.30.565.10">
    <property type="entry name" value="Histidine kinase-like ATPase, C-terminal domain"/>
    <property type="match status" value="1"/>
</dbReference>
<dbReference type="Pfam" id="PF00989">
    <property type="entry name" value="PAS"/>
    <property type="match status" value="1"/>
</dbReference>
<comment type="caution">
    <text evidence="9">The sequence shown here is derived from an EMBL/GenBank/DDBJ whole genome shotgun (WGS) entry which is preliminary data.</text>
</comment>
<keyword evidence="3" id="KW-0597">Phosphoprotein</keyword>
<feature type="domain" description="PAS" evidence="7">
    <location>
        <begin position="121"/>
        <end position="168"/>
    </location>
</feature>
<proteinExistence type="predicted"/>
<accession>A0A2U2BE36</accession>
<name>A0A2U2BE36_9BACT</name>
<evidence type="ECO:0000259" key="6">
    <source>
        <dbReference type="PROSITE" id="PS50109"/>
    </source>
</evidence>
<evidence type="ECO:0000256" key="2">
    <source>
        <dbReference type="ARBA" id="ARBA00012438"/>
    </source>
</evidence>
<dbReference type="GO" id="GO:0000155">
    <property type="term" value="F:phosphorelay sensor kinase activity"/>
    <property type="evidence" value="ECO:0007669"/>
    <property type="project" value="InterPro"/>
</dbReference>
<dbReference type="SUPFAM" id="SSF55785">
    <property type="entry name" value="PYP-like sensor domain (PAS domain)"/>
    <property type="match status" value="3"/>
</dbReference>
<dbReference type="InterPro" id="IPR036890">
    <property type="entry name" value="HATPase_C_sf"/>
</dbReference>
<dbReference type="CDD" id="cd00075">
    <property type="entry name" value="HATPase"/>
    <property type="match status" value="1"/>
</dbReference>
<dbReference type="Pfam" id="PF02518">
    <property type="entry name" value="HATPase_c"/>
    <property type="match status" value="1"/>
</dbReference>
<comment type="catalytic activity">
    <reaction evidence="1">
        <text>ATP + protein L-histidine = ADP + protein N-phospho-L-histidine.</text>
        <dbReference type="EC" id="2.7.13.3"/>
    </reaction>
</comment>
<dbReference type="SMART" id="SM00091">
    <property type="entry name" value="PAS"/>
    <property type="match status" value="3"/>
</dbReference>
<dbReference type="InterPro" id="IPR003594">
    <property type="entry name" value="HATPase_dom"/>
</dbReference>
<dbReference type="PROSITE" id="PS50113">
    <property type="entry name" value="PAC"/>
    <property type="match status" value="1"/>
</dbReference>
<dbReference type="SMART" id="SM00086">
    <property type="entry name" value="PAC"/>
    <property type="match status" value="2"/>
</dbReference>
<dbReference type="AlphaFoldDB" id="A0A2U2BE36"/>
<evidence type="ECO:0000313" key="10">
    <source>
        <dbReference type="Proteomes" id="UP000244956"/>
    </source>
</evidence>
<sequence length="774" mass="88660">MNLTEVNNYQDIFNDIGDLLFIINSEGKILEINNPVTATLGYRGNELSGKNILELFPYSLQERAKKKILTKGNEKRNFPGLKLLSKTKRSIPVELNIFKSSWNTSESFIVVAKPFSELAFSEEKFYRIFNHNQTLMSISDPETGEFINVNKTFLKLLGYSKSEVIGHTAEQLNIFADHHQCKNLFIEVSKNTEVQTKEVILQTKSGKSLTCLYSASQLLINNTTYFFTSGIDLTPLKEAEKQLNQNLQQKALIADISQSFNSITKSSPKFDETLELIGKHIDVDRIAVFEFDANENTAHCTHEWYNLSGKTSTPRFQLINFKENSIWKNLLMEKGEIFFAEMAEGPEEIKAFLSQFNVKSFFAIPLITGQQFFGFLAFENCCNQKFFSTGDVSFLKTIANITSNTFERIKYHNLLKEQKTQLKMAIENTGIGLWDWNMRTGETYFNENWTKMLDFDYFELKPCLKKWQDLIHPDDLPIVQKTFQKHIEGIIPVYHSIHRIKTKSGEWKWIMDSGKIIAHDSEGKPSRAIGIHVDIHRQKEIENELRVANATKNKFFSIIAHDLRGPIASLLQISEVISQNEDIDESTFKQFMKSQLEISKNTFDLLENLLNWARQNENQLKYKPKIIDLNKIVDYCVNENGFRAKSKGITMLVNHSAASKAYADEDMIRLTIRNLLSNAIKFSHENGNIEIGVKANKEQAFFYIKDDGLGISQKNLQRIFSQEEFFTTRGTAHEKGSGLGLMLCKTFIEQNKGQLNIESKVNSGTTISFTLPSL</sequence>
<dbReference type="NCBIfam" id="TIGR00229">
    <property type="entry name" value="sensory_box"/>
    <property type="match status" value="3"/>
</dbReference>
<gene>
    <name evidence="9" type="ORF">DDZ16_02295</name>
</gene>
<keyword evidence="4" id="KW-0808">Transferase</keyword>